<evidence type="ECO:0000259" key="2">
    <source>
        <dbReference type="Pfam" id="PF18962"/>
    </source>
</evidence>
<sequence>MLISYKKFCLSEKLSNFIGNQLKIIIMKKKLLLLIFLTAFKLSYSQVTVNIPGPVTFNGFTFNELYSTNELQGTLTSVQINATLTASVSETYANDLTLYVTPTATLAANGLLQIGGFSDTGATELQSWPCGAACDSDAPGTVVSGTVTLDTPLNFTGSTYSVWLGNGYSGAGTSGTWANITLTLTGVTEVTTATTDFISSKFSVYPNPVNSIINIANTNNIDITKTFVTDINGRTVKTVSGNVSQINVSDLNAGVYFMNIETNEGTAVKKIVKN</sequence>
<dbReference type="EMBL" id="JRLW01000004">
    <property type="protein sequence ID" value="KGO89967.1"/>
    <property type="molecule type" value="Genomic_DNA"/>
</dbReference>
<name>A0A0A2MBA0_9FLAO</name>
<evidence type="ECO:0000313" key="3">
    <source>
        <dbReference type="EMBL" id="KGO89967.1"/>
    </source>
</evidence>
<evidence type="ECO:0000256" key="1">
    <source>
        <dbReference type="ARBA" id="ARBA00022729"/>
    </source>
</evidence>
<evidence type="ECO:0000313" key="4">
    <source>
        <dbReference type="Proteomes" id="UP000030121"/>
    </source>
</evidence>
<dbReference type="eggNOG" id="COG1572">
    <property type="taxonomic scope" value="Bacteria"/>
</dbReference>
<dbReference type="AlphaFoldDB" id="A0A0A2MBA0"/>
<organism evidence="3 4">
    <name type="scientific">Flavobacterium suncheonense GH29-5 = DSM 17707</name>
    <dbReference type="NCBI Taxonomy" id="1121899"/>
    <lineage>
        <taxon>Bacteria</taxon>
        <taxon>Pseudomonadati</taxon>
        <taxon>Bacteroidota</taxon>
        <taxon>Flavobacteriia</taxon>
        <taxon>Flavobacteriales</taxon>
        <taxon>Flavobacteriaceae</taxon>
        <taxon>Flavobacterium</taxon>
    </lineage>
</organism>
<dbReference type="NCBIfam" id="TIGR04183">
    <property type="entry name" value="Por_Secre_tail"/>
    <property type="match status" value="1"/>
</dbReference>
<comment type="caution">
    <text evidence="3">The sequence shown here is derived from an EMBL/GenBank/DDBJ whole genome shotgun (WGS) entry which is preliminary data.</text>
</comment>
<dbReference type="Proteomes" id="UP000030121">
    <property type="component" value="Unassembled WGS sequence"/>
</dbReference>
<accession>A0A0A2MBA0</accession>
<dbReference type="InterPro" id="IPR026444">
    <property type="entry name" value="Secre_tail"/>
</dbReference>
<keyword evidence="1" id="KW-0732">Signal</keyword>
<gene>
    <name evidence="3" type="ORF">Q764_04990</name>
</gene>
<feature type="domain" description="Secretion system C-terminal sorting" evidence="2">
    <location>
        <begin position="204"/>
        <end position="272"/>
    </location>
</feature>
<dbReference type="STRING" id="1121899.GCA_000430025_01381"/>
<protein>
    <recommendedName>
        <fullName evidence="2">Secretion system C-terminal sorting domain-containing protein</fullName>
    </recommendedName>
</protein>
<keyword evidence="4" id="KW-1185">Reference proteome</keyword>
<reference evidence="3 4" key="1">
    <citation type="submission" date="2013-09" db="EMBL/GenBank/DDBJ databases">
        <authorList>
            <person name="Zeng Z."/>
            <person name="Chen C."/>
        </authorList>
    </citation>
    <scope>NUCLEOTIDE SEQUENCE [LARGE SCALE GENOMIC DNA]</scope>
    <source>
        <strain evidence="3 4">GH29-5</strain>
    </source>
</reference>
<proteinExistence type="predicted"/>
<dbReference type="Pfam" id="PF18962">
    <property type="entry name" value="Por_Secre_tail"/>
    <property type="match status" value="1"/>
</dbReference>